<proteinExistence type="predicted"/>
<name>A0ABR9ITU3_RHIVS</name>
<evidence type="ECO:0000313" key="1">
    <source>
        <dbReference type="EMBL" id="MBE1506626.1"/>
    </source>
</evidence>
<reference evidence="1 2" key="1">
    <citation type="submission" date="2020-10" db="EMBL/GenBank/DDBJ databases">
        <title>Sequencing the genomes of 1000 actinobacteria strains.</title>
        <authorList>
            <person name="Klenk H.-P."/>
        </authorList>
    </citation>
    <scope>NUCLEOTIDE SEQUENCE [LARGE SCALE GENOMIC DNA]</scope>
    <source>
        <strain evidence="1 2">DSM 7307</strain>
    </source>
</reference>
<keyword evidence="2" id="KW-1185">Reference proteome</keyword>
<sequence length="168" mass="19123">MPTLKQLSIALGLLTSDHAPVPNEDGWKNYVWRVHAAQECLSAEDGYCMLVDDKWDWKRPQYYSFSFRADPKTNSVMSRITLKNEDPDDDDQVCVVAGFLNAAGEEIGIFFANWRALPGRSYTREAPIWLTTDVRDIATVAVGTKQCDVKATADAENFYRIRLELKQR</sequence>
<dbReference type="RefSeq" id="WP_192730304.1">
    <property type="nucleotide sequence ID" value="NZ_BAAAVL010000018.1"/>
</dbReference>
<organism evidence="1 2">
    <name type="scientific">Rhizobium viscosum</name>
    <name type="common">Arthrobacter viscosus</name>
    <dbReference type="NCBI Taxonomy" id="1673"/>
    <lineage>
        <taxon>Bacteria</taxon>
        <taxon>Pseudomonadati</taxon>
        <taxon>Pseudomonadota</taxon>
        <taxon>Alphaproteobacteria</taxon>
        <taxon>Hyphomicrobiales</taxon>
        <taxon>Rhizobiaceae</taxon>
        <taxon>Rhizobium/Agrobacterium group</taxon>
        <taxon>Rhizobium</taxon>
    </lineage>
</organism>
<gene>
    <name evidence="1" type="ORF">H4W29_003807</name>
</gene>
<dbReference type="EMBL" id="JADBEC010000001">
    <property type="protein sequence ID" value="MBE1506626.1"/>
    <property type="molecule type" value="Genomic_DNA"/>
</dbReference>
<accession>A0ABR9ITU3</accession>
<protein>
    <submittedName>
        <fullName evidence="1">Uncharacterized protein</fullName>
    </submittedName>
</protein>
<comment type="caution">
    <text evidence="1">The sequence shown here is derived from an EMBL/GenBank/DDBJ whole genome shotgun (WGS) entry which is preliminary data.</text>
</comment>
<evidence type="ECO:0000313" key="2">
    <source>
        <dbReference type="Proteomes" id="UP000620262"/>
    </source>
</evidence>
<dbReference type="Proteomes" id="UP000620262">
    <property type="component" value="Unassembled WGS sequence"/>
</dbReference>